<feature type="compositionally biased region" description="Low complexity" evidence="1">
    <location>
        <begin position="1"/>
        <end position="24"/>
    </location>
</feature>
<proteinExistence type="predicted"/>
<name>A0A9W7L192_9STRA</name>
<reference evidence="4" key="1">
    <citation type="journal article" date="2023" name="Commun. Biol.">
        <title>Genome analysis of Parmales, the sister group of diatoms, reveals the evolutionary specialization of diatoms from phago-mixotrophs to photoautotrophs.</title>
        <authorList>
            <person name="Ban H."/>
            <person name="Sato S."/>
            <person name="Yoshikawa S."/>
            <person name="Yamada K."/>
            <person name="Nakamura Y."/>
            <person name="Ichinomiya M."/>
            <person name="Sato N."/>
            <person name="Blanc-Mathieu R."/>
            <person name="Endo H."/>
            <person name="Kuwata A."/>
            <person name="Ogata H."/>
        </authorList>
    </citation>
    <scope>NUCLEOTIDE SEQUENCE [LARGE SCALE GENOMIC DNA]</scope>
    <source>
        <strain evidence="4">NIES 3700</strain>
    </source>
</reference>
<dbReference type="AlphaFoldDB" id="A0A9W7L192"/>
<keyword evidence="2" id="KW-0812">Transmembrane</keyword>
<gene>
    <name evidence="3" type="ORF">TrLO_g14665</name>
</gene>
<evidence type="ECO:0000256" key="1">
    <source>
        <dbReference type="SAM" id="MobiDB-lite"/>
    </source>
</evidence>
<evidence type="ECO:0000313" key="4">
    <source>
        <dbReference type="Proteomes" id="UP001165122"/>
    </source>
</evidence>
<keyword evidence="4" id="KW-1185">Reference proteome</keyword>
<feature type="transmembrane region" description="Helical" evidence="2">
    <location>
        <begin position="122"/>
        <end position="143"/>
    </location>
</feature>
<organism evidence="3 4">
    <name type="scientific">Triparma laevis f. longispina</name>
    <dbReference type="NCBI Taxonomy" id="1714387"/>
    <lineage>
        <taxon>Eukaryota</taxon>
        <taxon>Sar</taxon>
        <taxon>Stramenopiles</taxon>
        <taxon>Ochrophyta</taxon>
        <taxon>Bolidophyceae</taxon>
        <taxon>Parmales</taxon>
        <taxon>Triparmaceae</taxon>
        <taxon>Triparma</taxon>
    </lineage>
</organism>
<evidence type="ECO:0000313" key="3">
    <source>
        <dbReference type="EMBL" id="GMI18501.1"/>
    </source>
</evidence>
<dbReference type="Proteomes" id="UP001165122">
    <property type="component" value="Unassembled WGS sequence"/>
</dbReference>
<sequence length="322" mass="36988">MSSSTPLSVTLSPPTTNATSSTTTPPKPSPDSDPCSKQKEFLKLLLLLLLLSLLFYLGSYINSLLKSIRSTWKTWPLSYLIPGIVVVQFFRRSFPPIYAVIGPFSSIVLLVLYDHLGAYNGALVYQLLKLEELIIFITLRYFYRSTSSRIMEGNGDTLPWWLSKTFISGLRTFDETYTEQVTDQPVWRHVVLVWIFEMTYFFNDYVCIFWFSTRSSLEYRTYVGAYITGLVLEYPKTLFKFKAYTAAIDGASGESEDGGFWEVFAESSNFKWYEILTLGVTTGVATFYVHGLHVRMVIDKVRSLCKREKKDEDKNENENEEI</sequence>
<feature type="region of interest" description="Disordered" evidence="1">
    <location>
        <begin position="1"/>
        <end position="35"/>
    </location>
</feature>
<feature type="transmembrane region" description="Helical" evidence="2">
    <location>
        <begin position="97"/>
        <end position="116"/>
    </location>
</feature>
<evidence type="ECO:0000256" key="2">
    <source>
        <dbReference type="SAM" id="Phobius"/>
    </source>
</evidence>
<dbReference type="OrthoDB" id="200629at2759"/>
<keyword evidence="2" id="KW-1133">Transmembrane helix</keyword>
<dbReference type="EMBL" id="BRXW01000336">
    <property type="protein sequence ID" value="GMI18501.1"/>
    <property type="molecule type" value="Genomic_DNA"/>
</dbReference>
<accession>A0A9W7L192</accession>
<comment type="caution">
    <text evidence="3">The sequence shown here is derived from an EMBL/GenBank/DDBJ whole genome shotgun (WGS) entry which is preliminary data.</text>
</comment>
<protein>
    <submittedName>
        <fullName evidence="3">Uncharacterized protein</fullName>
    </submittedName>
</protein>
<feature type="transmembrane region" description="Helical" evidence="2">
    <location>
        <begin position="44"/>
        <end position="62"/>
    </location>
</feature>
<keyword evidence="2" id="KW-0472">Membrane</keyword>